<dbReference type="EMBL" id="JAACJP010000002">
    <property type="protein sequence ID" value="KAF5386943.1"/>
    <property type="molecule type" value="Genomic_DNA"/>
</dbReference>
<evidence type="ECO:0000259" key="7">
    <source>
        <dbReference type="Pfam" id="PF00534"/>
    </source>
</evidence>
<comment type="similarity">
    <text evidence="1">Belongs to the glycosyltransferase group 1 family. Glycosyltransferase 4 subfamily.</text>
</comment>
<dbReference type="InterPro" id="IPR049438">
    <property type="entry name" value="TreT_GT1"/>
</dbReference>
<protein>
    <submittedName>
        <fullName evidence="9">Uncharacterized protein</fullName>
    </submittedName>
</protein>
<comment type="caution">
    <text evidence="9">The sequence shown here is derived from an EMBL/GenBank/DDBJ whole genome shotgun (WGS) entry which is preliminary data.</text>
</comment>
<evidence type="ECO:0000256" key="1">
    <source>
        <dbReference type="ARBA" id="ARBA00009481"/>
    </source>
</evidence>
<dbReference type="CDD" id="cd03792">
    <property type="entry name" value="GT4_trehalose_phosphorylase"/>
    <property type="match status" value="1"/>
</dbReference>
<dbReference type="Gene3D" id="3.40.50.2000">
    <property type="entry name" value="Glycogen Phosphorylase B"/>
    <property type="match status" value="2"/>
</dbReference>
<keyword evidence="5" id="KW-0808">Transferase</keyword>
<comment type="subunit">
    <text evidence="2">Homodimer.</text>
</comment>
<dbReference type="PANTHER" id="PTHR47779:SF1">
    <property type="entry name" value="SYNTHASE (CCG-9), PUTATIVE (AFU_ORTHOLOGUE AFUA_3G12100)-RELATED"/>
    <property type="match status" value="1"/>
</dbReference>
<evidence type="ECO:0000259" key="8">
    <source>
        <dbReference type="Pfam" id="PF21269"/>
    </source>
</evidence>
<evidence type="ECO:0000313" key="9">
    <source>
        <dbReference type="EMBL" id="KAF5386943.1"/>
    </source>
</evidence>
<evidence type="ECO:0000256" key="6">
    <source>
        <dbReference type="ARBA" id="ARBA00023277"/>
    </source>
</evidence>
<dbReference type="Proteomes" id="UP000565441">
    <property type="component" value="Unassembled WGS sequence"/>
</dbReference>
<gene>
    <name evidence="9" type="ORF">D9615_001888</name>
</gene>
<dbReference type="OrthoDB" id="937291at2759"/>
<dbReference type="InterPro" id="IPR001296">
    <property type="entry name" value="Glyco_trans_1"/>
</dbReference>
<evidence type="ECO:0000256" key="3">
    <source>
        <dbReference type="ARBA" id="ARBA00022526"/>
    </source>
</evidence>
<dbReference type="Pfam" id="PF21269">
    <property type="entry name" value="TreT_GT1"/>
    <property type="match status" value="1"/>
</dbReference>
<proteinExistence type="inferred from homology"/>
<keyword evidence="6" id="KW-0119">Carbohydrate metabolism</keyword>
<dbReference type="AlphaFoldDB" id="A0A8H5HP84"/>
<evidence type="ECO:0000256" key="4">
    <source>
        <dbReference type="ARBA" id="ARBA00022676"/>
    </source>
</evidence>
<accession>A0A8H5HP84</accession>
<feature type="domain" description="Trehalose synthase N-terminal" evidence="8">
    <location>
        <begin position="334"/>
        <end position="464"/>
    </location>
</feature>
<keyword evidence="10" id="KW-1185">Reference proteome</keyword>
<dbReference type="PANTHER" id="PTHR47779">
    <property type="entry name" value="SYNTHASE (CCG-9), PUTATIVE (AFU_ORTHOLOGUE AFUA_3G12100)-RELATED"/>
    <property type="match status" value="1"/>
</dbReference>
<reference evidence="9 10" key="1">
    <citation type="journal article" date="2020" name="ISME J.">
        <title>Uncovering the hidden diversity of litter-decomposition mechanisms in mushroom-forming fungi.</title>
        <authorList>
            <person name="Floudas D."/>
            <person name="Bentzer J."/>
            <person name="Ahren D."/>
            <person name="Johansson T."/>
            <person name="Persson P."/>
            <person name="Tunlid A."/>
        </authorList>
    </citation>
    <scope>NUCLEOTIDE SEQUENCE [LARGE SCALE GENOMIC DNA]</scope>
    <source>
        <strain evidence="9 10">CBS 661.87</strain>
    </source>
</reference>
<dbReference type="Pfam" id="PF00534">
    <property type="entry name" value="Glycos_transf_1"/>
    <property type="match status" value="1"/>
</dbReference>
<keyword evidence="4" id="KW-0328">Glycosyltransferase</keyword>
<organism evidence="9 10">
    <name type="scientific">Tricholomella constricta</name>
    <dbReference type="NCBI Taxonomy" id="117010"/>
    <lineage>
        <taxon>Eukaryota</taxon>
        <taxon>Fungi</taxon>
        <taxon>Dikarya</taxon>
        <taxon>Basidiomycota</taxon>
        <taxon>Agaricomycotina</taxon>
        <taxon>Agaricomycetes</taxon>
        <taxon>Agaricomycetidae</taxon>
        <taxon>Agaricales</taxon>
        <taxon>Tricholomatineae</taxon>
        <taxon>Lyophyllaceae</taxon>
        <taxon>Tricholomella</taxon>
    </lineage>
</organism>
<keyword evidence="3" id="KW-0313">Glucose metabolism</keyword>
<dbReference type="GO" id="GO:0016757">
    <property type="term" value="F:glycosyltransferase activity"/>
    <property type="evidence" value="ECO:0007669"/>
    <property type="project" value="UniProtKB-KW"/>
</dbReference>
<dbReference type="SUPFAM" id="SSF53756">
    <property type="entry name" value="UDP-Glycosyltransferase/glycogen phosphorylase"/>
    <property type="match status" value="1"/>
</dbReference>
<dbReference type="GO" id="GO:0006006">
    <property type="term" value="P:glucose metabolic process"/>
    <property type="evidence" value="ECO:0007669"/>
    <property type="project" value="UniProtKB-KW"/>
</dbReference>
<evidence type="ECO:0000256" key="2">
    <source>
        <dbReference type="ARBA" id="ARBA00011738"/>
    </source>
</evidence>
<dbReference type="InterPro" id="IPR052078">
    <property type="entry name" value="Trehalose_Metab_GTase"/>
</dbReference>
<name>A0A8H5HP84_9AGAR</name>
<sequence>MAQFQSKPSAAIRRRLSSSVALTNKPNITSTFASLTPMWAGISGSPVNNTSGYEIAISIHDSVYSTDFASIVIPYIAGDTEKNAKAIQQCVLETLRKFCTEHLCKFLGAGITLTLLREAPNLCTRLWLDMDIVPIVFNIKPYHTDSITRPNVKHRISSTTGSYVPSGADTPTLLVESAHFTGGLGANLNTGVSDRLPIPRTLDEQADSAARKCIMYFGPNNNPRLSIGPRNQVTVDAAGKIHLIDDLVEYKKTVGSGTWNAVIKLADELREKKIKIGFFSSTPQGGGVALMRHALIRFLTALDVDAACPGFSPRSLQCSRTNLRFISTSLYTYVPNPSPSVFRTTKNNHNILQGVAPPELRLTQDAKDNFDAWILKNGLRWTAEGGPLAPGGVDIAFIDDPQMPGLIPLIKKVRPGLPIVYRSHIEIRSDLVHVPGSPQEEVWKYLWNNIQLADLFISHPVSKFVPSDVPIEKLALLGAATDWLDGLNKDLDPWHTRDDWGDRRYQVEDSQYYMGEFRSLCAKEKMNELRWPERDYIIQVARFDPAKGIPNVIDSYAKFRRLLSKGSPDLSEDDQPQLLICGHGAVDDPDASIIYDQVMQLINSDDYVEFAKDIVVMRLPPSDQLLNALMANARMALQLSTREGFEVKVSEAVHAGIPIIACQTGGIPLQIEHGKSGYLTTPGDNNAVAQHLYELHTDEALHRRISEYAKTHVSDEVGTVGNAAAWLYLAVKYTRGEKIKPKGAWLNDMLREETGELYQAGEPRLPRAGLDVQGN</sequence>
<evidence type="ECO:0000256" key="5">
    <source>
        <dbReference type="ARBA" id="ARBA00022679"/>
    </source>
</evidence>
<evidence type="ECO:0000313" key="10">
    <source>
        <dbReference type="Proteomes" id="UP000565441"/>
    </source>
</evidence>
<feature type="domain" description="Glycosyl transferase family 1" evidence="7">
    <location>
        <begin position="525"/>
        <end position="711"/>
    </location>
</feature>